<dbReference type="InterPro" id="IPR013805">
    <property type="entry name" value="GrpE_CC"/>
</dbReference>
<evidence type="ECO:0000256" key="2">
    <source>
        <dbReference type="ARBA" id="ARBA00009054"/>
    </source>
</evidence>
<dbReference type="FunFam" id="2.30.22.10:FF:000001">
    <property type="entry name" value="Protein GrpE"/>
    <property type="match status" value="1"/>
</dbReference>
<dbReference type="GO" id="GO:0051087">
    <property type="term" value="F:protein-folding chaperone binding"/>
    <property type="evidence" value="ECO:0007669"/>
    <property type="project" value="InterPro"/>
</dbReference>
<dbReference type="Proteomes" id="UP000266016">
    <property type="component" value="Unassembled WGS sequence"/>
</dbReference>
<gene>
    <name evidence="10 14" type="primary">grpE</name>
    <name evidence="14" type="ORF">D1953_02650</name>
</gene>
<evidence type="ECO:0000313" key="15">
    <source>
        <dbReference type="Proteomes" id="UP000266016"/>
    </source>
</evidence>
<evidence type="ECO:0000256" key="10">
    <source>
        <dbReference type="HAMAP-Rule" id="MF_01151"/>
    </source>
</evidence>
<dbReference type="Pfam" id="PF01025">
    <property type="entry name" value="GrpE"/>
    <property type="match status" value="1"/>
</dbReference>
<dbReference type="InterPro" id="IPR009012">
    <property type="entry name" value="GrpE_head"/>
</dbReference>
<evidence type="ECO:0000256" key="4">
    <source>
        <dbReference type="ARBA" id="ARBA00022490"/>
    </source>
</evidence>
<comment type="subcellular location">
    <subcellularLocation>
        <location evidence="1 10">Cytoplasm</location>
    </subcellularLocation>
</comment>
<evidence type="ECO:0000256" key="3">
    <source>
        <dbReference type="ARBA" id="ARBA00011738"/>
    </source>
</evidence>
<dbReference type="GO" id="GO:0000774">
    <property type="term" value="F:adenyl-nucleotide exchange factor activity"/>
    <property type="evidence" value="ECO:0007669"/>
    <property type="project" value="InterPro"/>
</dbReference>
<comment type="function">
    <text evidence="7 10 11">Participates actively in the response to hyperosmotic and heat shock by preventing the aggregation of stress-denatured proteins, in association with DnaK and GrpE. It is the nucleotide exchange factor for DnaK and may function as a thermosensor. Unfolded proteins bind initially to DnaJ; upon interaction with the DnaJ-bound protein, DnaK hydrolyzes its bound ATP, resulting in the formation of a stable complex. GrpE releases ADP from DnaK; ATP binding to DnaK triggers the release of the substrate protein, thus completing the reaction cycle. Several rounds of ATP-dependent interactions between DnaJ, DnaK and GrpE are required for fully efficient folding.</text>
</comment>
<organism evidence="14 15">
    <name type="scientific">Peribacillus asahii</name>
    <dbReference type="NCBI Taxonomy" id="228899"/>
    <lineage>
        <taxon>Bacteria</taxon>
        <taxon>Bacillati</taxon>
        <taxon>Bacillota</taxon>
        <taxon>Bacilli</taxon>
        <taxon>Bacillales</taxon>
        <taxon>Bacillaceae</taxon>
        <taxon>Peribacillus</taxon>
    </lineage>
</organism>
<evidence type="ECO:0000256" key="8">
    <source>
        <dbReference type="ARBA" id="ARBA00072274"/>
    </source>
</evidence>
<keyword evidence="13" id="KW-0175">Coiled coil</keyword>
<dbReference type="GO" id="GO:0005737">
    <property type="term" value="C:cytoplasm"/>
    <property type="evidence" value="ECO:0007669"/>
    <property type="project" value="UniProtKB-SubCell"/>
</dbReference>
<accession>A0A398BGI6</accession>
<evidence type="ECO:0000256" key="13">
    <source>
        <dbReference type="SAM" id="Coils"/>
    </source>
</evidence>
<evidence type="ECO:0000256" key="1">
    <source>
        <dbReference type="ARBA" id="ARBA00004496"/>
    </source>
</evidence>
<dbReference type="SUPFAM" id="SSF51064">
    <property type="entry name" value="Head domain of nucleotide exchange factor GrpE"/>
    <property type="match status" value="1"/>
</dbReference>
<protein>
    <recommendedName>
        <fullName evidence="8 10">Protein GrpE</fullName>
    </recommendedName>
    <alternativeName>
        <fullName evidence="9 10">HSP-70 cofactor</fullName>
    </alternativeName>
</protein>
<dbReference type="GO" id="GO:0006457">
    <property type="term" value="P:protein folding"/>
    <property type="evidence" value="ECO:0007669"/>
    <property type="project" value="InterPro"/>
</dbReference>
<dbReference type="PANTHER" id="PTHR21237:SF23">
    <property type="entry name" value="GRPE PROTEIN HOMOLOG, MITOCHONDRIAL"/>
    <property type="match status" value="1"/>
</dbReference>
<dbReference type="HAMAP" id="MF_01151">
    <property type="entry name" value="GrpE"/>
    <property type="match status" value="1"/>
</dbReference>
<keyword evidence="15" id="KW-1185">Reference proteome</keyword>
<dbReference type="GO" id="GO:0042803">
    <property type="term" value="F:protein homodimerization activity"/>
    <property type="evidence" value="ECO:0007669"/>
    <property type="project" value="InterPro"/>
</dbReference>
<keyword evidence="6 10" id="KW-0143">Chaperone</keyword>
<dbReference type="EMBL" id="QWVS01000002">
    <property type="protein sequence ID" value="RID89475.1"/>
    <property type="molecule type" value="Genomic_DNA"/>
</dbReference>
<comment type="similarity">
    <text evidence="2 10 12">Belongs to the GrpE family.</text>
</comment>
<evidence type="ECO:0000256" key="7">
    <source>
        <dbReference type="ARBA" id="ARBA00053401"/>
    </source>
</evidence>
<feature type="coiled-coil region" evidence="13">
    <location>
        <begin position="51"/>
        <end position="92"/>
    </location>
</feature>
<evidence type="ECO:0000256" key="9">
    <source>
        <dbReference type="ARBA" id="ARBA00076414"/>
    </source>
</evidence>
<dbReference type="Gene3D" id="3.90.20.20">
    <property type="match status" value="1"/>
</dbReference>
<dbReference type="InterPro" id="IPR000740">
    <property type="entry name" value="GrpE"/>
</dbReference>
<dbReference type="PRINTS" id="PR00773">
    <property type="entry name" value="GRPEPROTEIN"/>
</dbReference>
<keyword evidence="4 10" id="KW-0963">Cytoplasm</keyword>
<evidence type="ECO:0000256" key="11">
    <source>
        <dbReference type="RuleBase" id="RU000639"/>
    </source>
</evidence>
<evidence type="ECO:0000256" key="12">
    <source>
        <dbReference type="RuleBase" id="RU004478"/>
    </source>
</evidence>
<comment type="caution">
    <text evidence="14">The sequence shown here is derived from an EMBL/GenBank/DDBJ whole genome shotgun (WGS) entry which is preliminary data.</text>
</comment>
<keyword evidence="5 10" id="KW-0346">Stress response</keyword>
<dbReference type="NCBIfam" id="NF010738">
    <property type="entry name" value="PRK14140.1"/>
    <property type="match status" value="1"/>
</dbReference>
<dbReference type="SUPFAM" id="SSF58014">
    <property type="entry name" value="Coiled-coil domain of nucleotide exchange factor GrpE"/>
    <property type="match status" value="1"/>
</dbReference>
<comment type="subunit">
    <text evidence="3 10">Homodimer.</text>
</comment>
<dbReference type="Gene3D" id="2.30.22.10">
    <property type="entry name" value="Head domain of nucleotide exchange factor GrpE"/>
    <property type="match status" value="1"/>
</dbReference>
<evidence type="ECO:0000256" key="5">
    <source>
        <dbReference type="ARBA" id="ARBA00023016"/>
    </source>
</evidence>
<name>A0A398BGI6_9BACI</name>
<sequence>MIARFETCKYSFREVKFVTENKNTEQTIEKETAEETVVEEVFAEEAEQTPEETEVDELQAAQQKIAELEAKIEEMDNRYLRLQADFDNSRRRAKLDMEAAQKYRVQSLATDLLQALDNFERATKIEADNEQTKSLLQGVEMIYNGIVEALKKEGVEAIEAVGQEFDPHLHQAVMQVQDENFGSNIVVEEFQKGYKLKDRVIRPAMVKVNE</sequence>
<dbReference type="CDD" id="cd00446">
    <property type="entry name" value="GrpE"/>
    <property type="match status" value="1"/>
</dbReference>
<reference evidence="14 15" key="1">
    <citation type="submission" date="2018-08" db="EMBL/GenBank/DDBJ databases">
        <title>Bacillus jemisoniae sp. nov., Bacillus chryseoplanitiae sp. nov., Bacillus resnikiae sp. nov., and Bacillus frankliniae sp. nov., isolated from Viking spacecraft and associated surfaces.</title>
        <authorList>
            <person name="Seuylemezian A."/>
            <person name="Vaishampayan P."/>
        </authorList>
    </citation>
    <scope>NUCLEOTIDE SEQUENCE [LARGE SCALE GENOMIC DNA]</scope>
    <source>
        <strain evidence="14 15">MA001</strain>
    </source>
</reference>
<proteinExistence type="inferred from homology"/>
<evidence type="ECO:0000313" key="14">
    <source>
        <dbReference type="EMBL" id="RID89475.1"/>
    </source>
</evidence>
<evidence type="ECO:0000256" key="6">
    <source>
        <dbReference type="ARBA" id="ARBA00023186"/>
    </source>
</evidence>
<dbReference type="PROSITE" id="PS01071">
    <property type="entry name" value="GRPE"/>
    <property type="match status" value="1"/>
</dbReference>
<dbReference type="AlphaFoldDB" id="A0A398BGI6"/>
<dbReference type="GO" id="GO:0051082">
    <property type="term" value="F:unfolded protein binding"/>
    <property type="evidence" value="ECO:0007669"/>
    <property type="project" value="TreeGrafter"/>
</dbReference>
<dbReference type="PANTHER" id="PTHR21237">
    <property type="entry name" value="GRPE PROTEIN"/>
    <property type="match status" value="1"/>
</dbReference>